<proteinExistence type="predicted"/>
<organism evidence="1">
    <name type="scientific">marine sediment metagenome</name>
    <dbReference type="NCBI Taxonomy" id="412755"/>
    <lineage>
        <taxon>unclassified sequences</taxon>
        <taxon>metagenomes</taxon>
        <taxon>ecological metagenomes</taxon>
    </lineage>
</organism>
<name>A0A0F9CLJ3_9ZZZZ</name>
<reference evidence="1" key="1">
    <citation type="journal article" date="2015" name="Nature">
        <title>Complex archaea that bridge the gap between prokaryotes and eukaryotes.</title>
        <authorList>
            <person name="Spang A."/>
            <person name="Saw J.H."/>
            <person name="Jorgensen S.L."/>
            <person name="Zaremba-Niedzwiedzka K."/>
            <person name="Martijn J."/>
            <person name="Lind A.E."/>
            <person name="van Eijk R."/>
            <person name="Schleper C."/>
            <person name="Guy L."/>
            <person name="Ettema T.J."/>
        </authorList>
    </citation>
    <scope>NUCLEOTIDE SEQUENCE</scope>
</reference>
<sequence length="65" mass="7427">MKKYKVSDIVWEVFDEDHPLEPGDLPLKVVIEVNDDFDPAEEIADYLSDDYGWCVESCSFEGVKG</sequence>
<gene>
    <name evidence="1" type="ORF">LCGC14_2594840</name>
</gene>
<evidence type="ECO:0000313" key="1">
    <source>
        <dbReference type="EMBL" id="KKL06556.1"/>
    </source>
</evidence>
<comment type="caution">
    <text evidence="1">The sequence shown here is derived from an EMBL/GenBank/DDBJ whole genome shotgun (WGS) entry which is preliminary data.</text>
</comment>
<accession>A0A0F9CLJ3</accession>
<dbReference type="EMBL" id="LAZR01043655">
    <property type="protein sequence ID" value="KKL06556.1"/>
    <property type="molecule type" value="Genomic_DNA"/>
</dbReference>
<dbReference type="AlphaFoldDB" id="A0A0F9CLJ3"/>
<protein>
    <submittedName>
        <fullName evidence="1">Uncharacterized protein</fullName>
    </submittedName>
</protein>